<dbReference type="PIRSF" id="PIRSF038074">
    <property type="entry name" value="Peroxisome_assembly_p12"/>
    <property type="match status" value="1"/>
</dbReference>
<keyword evidence="6 17" id="KW-0812">Transmembrane</keyword>
<evidence type="ECO:0000256" key="8">
    <source>
        <dbReference type="ARBA" id="ARBA00022771"/>
    </source>
</evidence>
<evidence type="ECO:0000256" key="1">
    <source>
        <dbReference type="ARBA" id="ARBA00004585"/>
    </source>
</evidence>
<comment type="caution">
    <text evidence="19">The sequence shown here is derived from an EMBL/GenBank/DDBJ whole genome shotgun (WGS) entry which is preliminary data.</text>
</comment>
<comment type="subcellular location">
    <subcellularLocation>
        <location evidence="1">Peroxisome membrane</location>
        <topology evidence="1">Multi-pass membrane protein</topology>
    </subcellularLocation>
</comment>
<keyword evidence="11 17" id="KW-1133">Transmembrane helix</keyword>
<dbReference type="GO" id="GO:0016562">
    <property type="term" value="P:protein import into peroxisome matrix, receptor recycling"/>
    <property type="evidence" value="ECO:0007669"/>
    <property type="project" value="UniProtKB-ARBA"/>
</dbReference>
<evidence type="ECO:0000256" key="5">
    <source>
        <dbReference type="ARBA" id="ARBA00022448"/>
    </source>
</evidence>
<dbReference type="Proteomes" id="UP000789706">
    <property type="component" value="Unassembled WGS sequence"/>
</dbReference>
<reference evidence="19" key="1">
    <citation type="submission" date="2021-06" db="EMBL/GenBank/DDBJ databases">
        <authorList>
            <person name="Kallberg Y."/>
            <person name="Tangrot J."/>
            <person name="Rosling A."/>
        </authorList>
    </citation>
    <scope>NUCLEOTIDE SEQUENCE</scope>
    <source>
        <strain evidence="19">AZ414A</strain>
    </source>
</reference>
<comment type="subunit">
    <text evidence="15">Component of the PEX2-PEX10-PEX12 retrotranslocation channel, composed of PEX2, PEX10 and PEX12.</text>
</comment>
<feature type="domain" description="Pex N-terminal" evidence="18">
    <location>
        <begin position="24"/>
        <end position="271"/>
    </location>
</feature>
<dbReference type="InterPro" id="IPR017375">
    <property type="entry name" value="PEX12"/>
</dbReference>
<keyword evidence="12 16" id="KW-0472">Membrane</keyword>
<evidence type="ECO:0000256" key="15">
    <source>
        <dbReference type="ARBA" id="ARBA00034505"/>
    </source>
</evidence>
<evidence type="ECO:0000256" key="13">
    <source>
        <dbReference type="ARBA" id="ARBA00023140"/>
    </source>
</evidence>
<dbReference type="Gene3D" id="3.30.40.10">
    <property type="entry name" value="Zinc/RING finger domain, C3HC4 (zinc finger)"/>
    <property type="match status" value="1"/>
</dbReference>
<organism evidence="19 20">
    <name type="scientific">Diversispora eburnea</name>
    <dbReference type="NCBI Taxonomy" id="1213867"/>
    <lineage>
        <taxon>Eukaryota</taxon>
        <taxon>Fungi</taxon>
        <taxon>Fungi incertae sedis</taxon>
        <taxon>Mucoromycota</taxon>
        <taxon>Glomeromycotina</taxon>
        <taxon>Glomeromycetes</taxon>
        <taxon>Diversisporales</taxon>
        <taxon>Diversisporaceae</taxon>
        <taxon>Diversispora</taxon>
    </lineage>
</organism>
<evidence type="ECO:0000256" key="17">
    <source>
        <dbReference type="SAM" id="Phobius"/>
    </source>
</evidence>
<keyword evidence="5" id="KW-0813">Transport</keyword>
<evidence type="ECO:0000313" key="19">
    <source>
        <dbReference type="EMBL" id="CAG8461434.1"/>
    </source>
</evidence>
<comment type="pathway">
    <text evidence="2">Protein modification; protein ubiquitination.</text>
</comment>
<evidence type="ECO:0000256" key="2">
    <source>
        <dbReference type="ARBA" id="ARBA00004906"/>
    </source>
</evidence>
<dbReference type="InterPro" id="IPR013083">
    <property type="entry name" value="Znf_RING/FYVE/PHD"/>
</dbReference>
<dbReference type="PANTHER" id="PTHR12888">
    <property type="entry name" value="PEROXISOME ASSEMBLY PROTEIN 12 PEROXIN-12"/>
    <property type="match status" value="1"/>
</dbReference>
<evidence type="ECO:0000256" key="7">
    <source>
        <dbReference type="ARBA" id="ARBA00022723"/>
    </source>
</evidence>
<keyword evidence="9" id="KW-0862">Zinc</keyword>
<dbReference type="AlphaFoldDB" id="A0A9N8VV04"/>
<evidence type="ECO:0000256" key="14">
    <source>
        <dbReference type="ARBA" id="ARBA00029692"/>
    </source>
</evidence>
<evidence type="ECO:0000259" key="18">
    <source>
        <dbReference type="Pfam" id="PF04757"/>
    </source>
</evidence>
<keyword evidence="20" id="KW-1185">Reference proteome</keyword>
<name>A0A9N8VV04_9GLOM</name>
<dbReference type="GO" id="GO:1990429">
    <property type="term" value="C:peroxisomal importomer complex"/>
    <property type="evidence" value="ECO:0007669"/>
    <property type="project" value="TreeGrafter"/>
</dbReference>
<keyword evidence="10" id="KW-0653">Protein transport</keyword>
<keyword evidence="7" id="KW-0479">Metal-binding</keyword>
<keyword evidence="8" id="KW-0863">Zinc-finger</keyword>
<feature type="transmembrane region" description="Helical" evidence="17">
    <location>
        <begin position="167"/>
        <end position="188"/>
    </location>
</feature>
<dbReference type="GO" id="GO:0006513">
    <property type="term" value="P:protein monoubiquitination"/>
    <property type="evidence" value="ECO:0007669"/>
    <property type="project" value="TreeGrafter"/>
</dbReference>
<dbReference type="OrthoDB" id="107372at2759"/>
<comment type="similarity">
    <text evidence="3 16">Belongs to the pex2/pex10/pex12 family.</text>
</comment>
<dbReference type="GO" id="GO:0005778">
    <property type="term" value="C:peroxisomal membrane"/>
    <property type="evidence" value="ECO:0007669"/>
    <property type="project" value="UniProtKB-SubCell"/>
</dbReference>
<evidence type="ECO:0000256" key="10">
    <source>
        <dbReference type="ARBA" id="ARBA00022927"/>
    </source>
</evidence>
<proteinExistence type="inferred from homology"/>
<evidence type="ECO:0000256" key="3">
    <source>
        <dbReference type="ARBA" id="ARBA00008704"/>
    </source>
</evidence>
<evidence type="ECO:0000256" key="9">
    <source>
        <dbReference type="ARBA" id="ARBA00022833"/>
    </source>
</evidence>
<accession>A0A9N8VV04</accession>
<protein>
    <recommendedName>
        <fullName evidence="4 16">Peroxisome assembly protein 12</fullName>
    </recommendedName>
    <alternativeName>
        <fullName evidence="14 16">Peroxin-12</fullName>
    </alternativeName>
</protein>
<evidence type="ECO:0000256" key="6">
    <source>
        <dbReference type="ARBA" id="ARBA00022692"/>
    </source>
</evidence>
<dbReference type="InterPro" id="IPR006845">
    <property type="entry name" value="Pex_N"/>
</dbReference>
<dbReference type="CDD" id="cd16451">
    <property type="entry name" value="mRING_PEX12"/>
    <property type="match status" value="1"/>
</dbReference>
<keyword evidence="13 16" id="KW-0576">Peroxisome</keyword>
<evidence type="ECO:0000256" key="16">
    <source>
        <dbReference type="PIRNR" id="PIRNR038074"/>
    </source>
</evidence>
<evidence type="ECO:0000313" key="20">
    <source>
        <dbReference type="Proteomes" id="UP000789706"/>
    </source>
</evidence>
<gene>
    <name evidence="19" type="ORF">DEBURN_LOCUS2697</name>
</gene>
<dbReference type="EMBL" id="CAJVPK010000153">
    <property type="protein sequence ID" value="CAG8461434.1"/>
    <property type="molecule type" value="Genomic_DNA"/>
</dbReference>
<dbReference type="GO" id="GO:0008270">
    <property type="term" value="F:zinc ion binding"/>
    <property type="evidence" value="ECO:0007669"/>
    <property type="project" value="UniProtKB-KW"/>
</dbReference>
<comment type="function">
    <text evidence="16">Component of a retrotranslocation channel required for peroxisome organization by mediating export of the PEX5 receptor from peroxisomes to the cytosol, thereby promoting PEX5 recycling.</text>
</comment>
<dbReference type="GO" id="GO:0004842">
    <property type="term" value="F:ubiquitin-protein transferase activity"/>
    <property type="evidence" value="ECO:0007669"/>
    <property type="project" value="TreeGrafter"/>
</dbReference>
<dbReference type="PANTHER" id="PTHR12888:SF0">
    <property type="entry name" value="PEROXISOME ASSEMBLY PROTEIN 12"/>
    <property type="match status" value="1"/>
</dbReference>
<evidence type="ECO:0000256" key="4">
    <source>
        <dbReference type="ARBA" id="ARBA00018980"/>
    </source>
</evidence>
<evidence type="ECO:0000256" key="12">
    <source>
        <dbReference type="ARBA" id="ARBA00023136"/>
    </source>
</evidence>
<dbReference type="SUPFAM" id="SSF57850">
    <property type="entry name" value="RING/U-box"/>
    <property type="match status" value="1"/>
</dbReference>
<sequence length="360" mass="42601">MEFMSNISSGADIYRPSLFELIAQEKLREMIRPALRYILSVYAQRYPRYLLRIVNRYDELYTIMMLFIEKHYLKEWSASFAENFYGLKRSRLLKTKINLPEAVPDKELRLLRNEDIWNDLYEKVSGGAGARLLGEIFPVRDNINEGHLQLNPKERIRRLLRSIFRNFYPWVNALYYGSILIFNIFYLYDKTPYYTPWLKLMGIQIQRMSAQDYREHYIRIQRPPPNLQGMTRIQATRYLLSTILSRGFNFLKILLPMSIFFFKFLEWWYSSEFSKRAGGDDIEIPPPDMISPDLRGIPLPESTNICPLCTDNLANPTAIPSGYVFCYTCIHHHVEEFGCCPVTLIKINIDELRRVYNSTM</sequence>
<dbReference type="Pfam" id="PF04757">
    <property type="entry name" value="Pex2_Pex12"/>
    <property type="match status" value="1"/>
</dbReference>
<evidence type="ECO:0000256" key="11">
    <source>
        <dbReference type="ARBA" id="ARBA00022989"/>
    </source>
</evidence>